<keyword evidence="3" id="KW-1185">Reference proteome</keyword>
<proteinExistence type="predicted"/>
<feature type="region of interest" description="Disordered" evidence="1">
    <location>
        <begin position="1"/>
        <end position="24"/>
    </location>
</feature>
<comment type="caution">
    <text evidence="2">The sequence shown here is derived from an EMBL/GenBank/DDBJ whole genome shotgun (WGS) entry which is preliminary data.</text>
</comment>
<evidence type="ECO:0000313" key="2">
    <source>
        <dbReference type="EMBL" id="GBM19028.1"/>
    </source>
</evidence>
<protein>
    <submittedName>
        <fullName evidence="2">Uncharacterized protein</fullName>
    </submittedName>
</protein>
<name>A0A4Y2DT70_ARAVE</name>
<dbReference type="Proteomes" id="UP000499080">
    <property type="component" value="Unassembled WGS sequence"/>
</dbReference>
<gene>
    <name evidence="2" type="ORF">AVEN_172498_1</name>
</gene>
<reference evidence="2 3" key="1">
    <citation type="journal article" date="2019" name="Sci. Rep.">
        <title>Orb-weaving spider Araneus ventricosus genome elucidates the spidroin gene catalogue.</title>
        <authorList>
            <person name="Kono N."/>
            <person name="Nakamura H."/>
            <person name="Ohtoshi R."/>
            <person name="Moran D.A.P."/>
            <person name="Shinohara A."/>
            <person name="Yoshida Y."/>
            <person name="Fujiwara M."/>
            <person name="Mori M."/>
            <person name="Tomita M."/>
            <person name="Arakawa K."/>
        </authorList>
    </citation>
    <scope>NUCLEOTIDE SEQUENCE [LARGE SCALE GENOMIC DNA]</scope>
</reference>
<sequence length="138" mass="15530">MESRAIPGDHSLLSGSDLPPERERAKPACDSLHVVITGEMMLRHEPFQALEEMVVAGSYRWDPPQQLCAQHRMRASVVVEQSPRNYYLLQRLKSFWRSSISPGLTTCRLAPLSGGETPLTGFQKLSHGMTRALIPFER</sequence>
<organism evidence="2 3">
    <name type="scientific">Araneus ventricosus</name>
    <name type="common">Orbweaver spider</name>
    <name type="synonym">Epeira ventricosa</name>
    <dbReference type="NCBI Taxonomy" id="182803"/>
    <lineage>
        <taxon>Eukaryota</taxon>
        <taxon>Metazoa</taxon>
        <taxon>Ecdysozoa</taxon>
        <taxon>Arthropoda</taxon>
        <taxon>Chelicerata</taxon>
        <taxon>Arachnida</taxon>
        <taxon>Araneae</taxon>
        <taxon>Araneomorphae</taxon>
        <taxon>Entelegynae</taxon>
        <taxon>Araneoidea</taxon>
        <taxon>Araneidae</taxon>
        <taxon>Araneus</taxon>
    </lineage>
</organism>
<evidence type="ECO:0000313" key="3">
    <source>
        <dbReference type="Proteomes" id="UP000499080"/>
    </source>
</evidence>
<accession>A0A4Y2DT70</accession>
<dbReference type="AlphaFoldDB" id="A0A4Y2DT70"/>
<evidence type="ECO:0000256" key="1">
    <source>
        <dbReference type="SAM" id="MobiDB-lite"/>
    </source>
</evidence>
<dbReference type="EMBL" id="BGPR01000415">
    <property type="protein sequence ID" value="GBM19028.1"/>
    <property type="molecule type" value="Genomic_DNA"/>
</dbReference>